<keyword evidence="1" id="KW-0472">Membrane</keyword>
<keyword evidence="1" id="KW-0812">Transmembrane</keyword>
<name>A0A0G2BAU1_9BACT</name>
<organism evidence="2 3">
    <name type="scientific">Candidatus Magasanikbacteria bacterium GW2011_GWA2_56_11</name>
    <dbReference type="NCBI Taxonomy" id="1619044"/>
    <lineage>
        <taxon>Bacteria</taxon>
        <taxon>Candidatus Magasanikiibacteriota</taxon>
    </lineage>
</organism>
<proteinExistence type="predicted"/>
<reference evidence="2 3" key="1">
    <citation type="journal article" date="2015" name="Nature">
        <title>rRNA introns, odd ribosomes, and small enigmatic genomes across a large radiation of phyla.</title>
        <authorList>
            <person name="Brown C.T."/>
            <person name="Hug L.A."/>
            <person name="Thomas B.C."/>
            <person name="Sharon I."/>
            <person name="Castelle C.J."/>
            <person name="Singh A."/>
            <person name="Wilkins M.J."/>
            <person name="Williams K.H."/>
            <person name="Banfield J.F."/>
        </authorList>
    </citation>
    <scope>NUCLEOTIDE SEQUENCE [LARGE SCALE GENOMIC DNA]</scope>
</reference>
<keyword evidence="1" id="KW-1133">Transmembrane helix</keyword>
<feature type="transmembrane region" description="Helical" evidence="1">
    <location>
        <begin position="99"/>
        <end position="125"/>
    </location>
</feature>
<dbReference type="Proteomes" id="UP000033870">
    <property type="component" value="Unassembled WGS sequence"/>
</dbReference>
<comment type="caution">
    <text evidence="2">The sequence shown here is derived from an EMBL/GenBank/DDBJ whole genome shotgun (WGS) entry which is preliminary data.</text>
</comment>
<dbReference type="EMBL" id="LCRX01000005">
    <property type="protein sequence ID" value="KKW42614.1"/>
    <property type="molecule type" value="Genomic_DNA"/>
</dbReference>
<evidence type="ECO:0000256" key="1">
    <source>
        <dbReference type="SAM" id="Phobius"/>
    </source>
</evidence>
<sequence length="127" mass="14390">MHGLSRTEEATAADNHLASGLKIGYWFLGFMAPVVLFALGLAGYDFFAAAATFHDEYRGWIKGALYVASGLGFLDAWYLRQQERLLTEFNRPRSRYVLWGLVSWFFLAIGLFILLPLAIILYDLFSV</sequence>
<evidence type="ECO:0000313" key="3">
    <source>
        <dbReference type="Proteomes" id="UP000033870"/>
    </source>
</evidence>
<dbReference type="STRING" id="1619044.UY92_C0005G0036"/>
<feature type="transmembrane region" description="Helical" evidence="1">
    <location>
        <begin position="23"/>
        <end position="47"/>
    </location>
</feature>
<feature type="transmembrane region" description="Helical" evidence="1">
    <location>
        <begin position="59"/>
        <end position="79"/>
    </location>
</feature>
<accession>A0A0G2BAU1</accession>
<evidence type="ECO:0000313" key="2">
    <source>
        <dbReference type="EMBL" id="KKW42614.1"/>
    </source>
</evidence>
<protein>
    <submittedName>
        <fullName evidence="2">Uncharacterized protein</fullName>
    </submittedName>
</protein>
<gene>
    <name evidence="2" type="ORF">UY92_C0005G0036</name>
</gene>
<dbReference type="AlphaFoldDB" id="A0A0G2BAU1"/>